<sequence>MKVLTHKFSKAAADFVRKVFGSEHSWLRKFPKHPRITTFANWHTFYTKNYVIQSTAC</sequence>
<organism evidence="1 2">
    <name type="scientific">Dyadobacter arcticus</name>
    <dbReference type="NCBI Taxonomy" id="1078754"/>
    <lineage>
        <taxon>Bacteria</taxon>
        <taxon>Pseudomonadati</taxon>
        <taxon>Bacteroidota</taxon>
        <taxon>Cytophagia</taxon>
        <taxon>Cytophagales</taxon>
        <taxon>Spirosomataceae</taxon>
        <taxon>Dyadobacter</taxon>
    </lineage>
</organism>
<evidence type="ECO:0000313" key="1">
    <source>
        <dbReference type="EMBL" id="NIJ54060.1"/>
    </source>
</evidence>
<protein>
    <recommendedName>
        <fullName evidence="3">Transposase</fullName>
    </recommendedName>
</protein>
<comment type="caution">
    <text evidence="1">The sequence shown here is derived from an EMBL/GenBank/DDBJ whole genome shotgun (WGS) entry which is preliminary data.</text>
</comment>
<accession>A0ABX0UQT7</accession>
<dbReference type="EMBL" id="JAASQJ010000003">
    <property type="protein sequence ID" value="NIJ54060.1"/>
    <property type="molecule type" value="Genomic_DNA"/>
</dbReference>
<name>A0ABX0UQT7_9BACT</name>
<evidence type="ECO:0008006" key="3">
    <source>
        <dbReference type="Google" id="ProtNLM"/>
    </source>
</evidence>
<reference evidence="1 2" key="1">
    <citation type="submission" date="2020-03" db="EMBL/GenBank/DDBJ databases">
        <title>Genomic Encyclopedia of Type Strains, Phase IV (KMG-IV): sequencing the most valuable type-strain genomes for metagenomic binning, comparative biology and taxonomic classification.</title>
        <authorList>
            <person name="Goeker M."/>
        </authorList>
    </citation>
    <scope>NUCLEOTIDE SEQUENCE [LARGE SCALE GENOMIC DNA]</scope>
    <source>
        <strain evidence="1 2">DSM 102865</strain>
    </source>
</reference>
<gene>
    <name evidence="1" type="ORF">FHS68_003242</name>
</gene>
<keyword evidence="2" id="KW-1185">Reference proteome</keyword>
<proteinExistence type="predicted"/>
<dbReference type="Proteomes" id="UP001179181">
    <property type="component" value="Unassembled WGS sequence"/>
</dbReference>
<evidence type="ECO:0000313" key="2">
    <source>
        <dbReference type="Proteomes" id="UP001179181"/>
    </source>
</evidence>